<dbReference type="STRING" id="47427.A0A2H3CPR0"/>
<evidence type="ECO:0000313" key="2">
    <source>
        <dbReference type="EMBL" id="PBK81202.1"/>
    </source>
</evidence>
<accession>A0A2H3CPR0</accession>
<keyword evidence="3" id="KW-1185">Reference proteome</keyword>
<gene>
    <name evidence="2" type="ORF">ARMGADRAFT_1091492</name>
</gene>
<organism evidence="2 3">
    <name type="scientific">Armillaria gallica</name>
    <name type="common">Bulbous honey fungus</name>
    <name type="synonym">Armillaria bulbosa</name>
    <dbReference type="NCBI Taxonomy" id="47427"/>
    <lineage>
        <taxon>Eukaryota</taxon>
        <taxon>Fungi</taxon>
        <taxon>Dikarya</taxon>
        <taxon>Basidiomycota</taxon>
        <taxon>Agaricomycotina</taxon>
        <taxon>Agaricomycetes</taxon>
        <taxon>Agaricomycetidae</taxon>
        <taxon>Agaricales</taxon>
        <taxon>Marasmiineae</taxon>
        <taxon>Physalacriaceae</taxon>
        <taxon>Armillaria</taxon>
    </lineage>
</organism>
<proteinExistence type="predicted"/>
<sequence length="401" mass="44835">MALEWDKSWKLLFAKNGPRDLNAHGWMPGSHRFTRHISTLKASKFVDAALLEYYAIWHCVEVLTPAEESFKGRHVEEMWGILYRWWDFRVSKFDEATTRKDDFVLTGLLAEVAGIKRESKGVHMRARTACQLWFKEFFKGALQAMFNAHFDTLTLPENIRAPFKAMMDGEKVENAHKNKGKKRKIDDVEDDNSCMEGGEGLMDLKDLMLPPITGGEMGPTGVLSPEETLKVFDNIATVAQPWIDTLGKACCTNNEVPLNPPAPLLGEDDTEDDPREEEAGEVEEAVDSPPKKAGKRKKGNKKKSVDGKLGEAPPAKKQARKGKDSNNPGPSLKENSEESKASPDKEVSEPKDVVVEEQMLKDTNMDEWSPDIDPALQQHLAHFALPAQASPLSQHLYNSLA</sequence>
<dbReference type="Proteomes" id="UP000217790">
    <property type="component" value="Unassembled WGS sequence"/>
</dbReference>
<dbReference type="OrthoDB" id="10642671at2759"/>
<evidence type="ECO:0000256" key="1">
    <source>
        <dbReference type="SAM" id="MobiDB-lite"/>
    </source>
</evidence>
<dbReference type="InParanoid" id="A0A2H3CPR0"/>
<evidence type="ECO:0000313" key="3">
    <source>
        <dbReference type="Proteomes" id="UP000217790"/>
    </source>
</evidence>
<dbReference type="AlphaFoldDB" id="A0A2H3CPR0"/>
<feature type="region of interest" description="Disordered" evidence="1">
    <location>
        <begin position="174"/>
        <end position="193"/>
    </location>
</feature>
<feature type="region of interest" description="Disordered" evidence="1">
    <location>
        <begin position="254"/>
        <end position="371"/>
    </location>
</feature>
<protein>
    <submittedName>
        <fullName evidence="2">Uncharacterized protein</fullName>
    </submittedName>
</protein>
<feature type="compositionally biased region" description="Basic and acidic residues" evidence="1">
    <location>
        <begin position="334"/>
        <end position="364"/>
    </location>
</feature>
<feature type="compositionally biased region" description="Acidic residues" evidence="1">
    <location>
        <begin position="266"/>
        <end position="286"/>
    </location>
</feature>
<name>A0A2H3CPR0_ARMGA</name>
<dbReference type="EMBL" id="KZ293733">
    <property type="protein sequence ID" value="PBK81202.1"/>
    <property type="molecule type" value="Genomic_DNA"/>
</dbReference>
<feature type="compositionally biased region" description="Basic residues" evidence="1">
    <location>
        <begin position="292"/>
        <end position="302"/>
    </location>
</feature>
<reference evidence="3" key="1">
    <citation type="journal article" date="2017" name="Nat. Ecol. Evol.">
        <title>Genome expansion and lineage-specific genetic innovations in the forest pathogenic fungi Armillaria.</title>
        <authorList>
            <person name="Sipos G."/>
            <person name="Prasanna A.N."/>
            <person name="Walter M.C."/>
            <person name="O'Connor E."/>
            <person name="Balint B."/>
            <person name="Krizsan K."/>
            <person name="Kiss B."/>
            <person name="Hess J."/>
            <person name="Varga T."/>
            <person name="Slot J."/>
            <person name="Riley R."/>
            <person name="Boka B."/>
            <person name="Rigling D."/>
            <person name="Barry K."/>
            <person name="Lee J."/>
            <person name="Mihaltcheva S."/>
            <person name="LaButti K."/>
            <person name="Lipzen A."/>
            <person name="Waldron R."/>
            <person name="Moloney N.M."/>
            <person name="Sperisen C."/>
            <person name="Kredics L."/>
            <person name="Vagvoelgyi C."/>
            <person name="Patrignani A."/>
            <person name="Fitzpatrick D."/>
            <person name="Nagy I."/>
            <person name="Doyle S."/>
            <person name="Anderson J.B."/>
            <person name="Grigoriev I.V."/>
            <person name="Gueldener U."/>
            <person name="Muensterkoetter M."/>
            <person name="Nagy L.G."/>
        </authorList>
    </citation>
    <scope>NUCLEOTIDE SEQUENCE [LARGE SCALE GENOMIC DNA]</scope>
    <source>
        <strain evidence="3">Ar21-2</strain>
    </source>
</reference>